<reference evidence="2 3" key="1">
    <citation type="submission" date="2019-12" db="EMBL/GenBank/DDBJ databases">
        <authorList>
            <person name="Floudas D."/>
            <person name="Bentzer J."/>
            <person name="Ahren D."/>
            <person name="Johansson T."/>
            <person name="Persson P."/>
            <person name="Tunlid A."/>
        </authorList>
    </citation>
    <scope>NUCLEOTIDE SEQUENCE [LARGE SCALE GENOMIC DNA]</scope>
    <source>
        <strain evidence="2 3">CBS 102.39</strain>
    </source>
</reference>
<sequence length="428" mass="48108">MLSQCWANSHRRTAGLTLNTCRSALRLYTSAPRIQNITTTRTSLRSYYTDVIPVQPLRLPSGHHSLLPLVNSCNNLVLPNEPWDSQSIHAIATRTAEGGIVDQETVVPFCISHHTQDKPVGFIRPEVALALEEDHQKHLIQGSASPWELRYSKEHPKTLRAAAFAAWVNEGGKYTRTMHMERLVYDWRKHNMFSVILKGWSDEAYPVFMHAPANELADASSSHADPIAFAIERAALPLFGLVNFGALLTAYVHDPKTGRLMLWIPQRSLMKRTWPGKLDVTVGGGMGLGDTAMDTIVRESAEEALLDHDYVKEFIRPVGVLPFSNRSPGGWILPGMYYIFDLPLPADGSITPRINALDGEVEKFELLDVQVVLQYLLEGKFKSSSALAIVDFLIRHGYITEDTDPRYMEVCRLLRTDFKLPVAWRPLL</sequence>
<comment type="caution">
    <text evidence="2">The sequence shown here is derived from an EMBL/GenBank/DDBJ whole genome shotgun (WGS) entry which is preliminary data.</text>
</comment>
<dbReference type="PROSITE" id="PS51462">
    <property type="entry name" value="NUDIX"/>
    <property type="match status" value="1"/>
</dbReference>
<evidence type="ECO:0000313" key="2">
    <source>
        <dbReference type="EMBL" id="KAF4610892.1"/>
    </source>
</evidence>
<dbReference type="InterPro" id="IPR000086">
    <property type="entry name" value="NUDIX_hydrolase_dom"/>
</dbReference>
<dbReference type="InterPro" id="IPR015797">
    <property type="entry name" value="NUDIX_hydrolase-like_dom_sf"/>
</dbReference>
<dbReference type="SUPFAM" id="SSF55811">
    <property type="entry name" value="Nudix"/>
    <property type="match status" value="1"/>
</dbReference>
<dbReference type="EMBL" id="JAACJL010000058">
    <property type="protein sequence ID" value="KAF4610892.1"/>
    <property type="molecule type" value="Genomic_DNA"/>
</dbReference>
<name>A0A8H4QH23_9AGAR</name>
<dbReference type="GO" id="GO:0044715">
    <property type="term" value="F:8-oxo-dGDP phosphatase activity"/>
    <property type="evidence" value="ECO:0007669"/>
    <property type="project" value="TreeGrafter"/>
</dbReference>
<dbReference type="Gene3D" id="3.90.79.10">
    <property type="entry name" value="Nucleoside Triphosphate Pyrophosphohydrolase"/>
    <property type="match status" value="1"/>
</dbReference>
<dbReference type="Proteomes" id="UP000521872">
    <property type="component" value="Unassembled WGS sequence"/>
</dbReference>
<accession>A0A8H4QH23</accession>
<keyword evidence="3" id="KW-1185">Reference proteome</keyword>
<evidence type="ECO:0000259" key="1">
    <source>
        <dbReference type="PROSITE" id="PS51462"/>
    </source>
</evidence>
<dbReference type="CDD" id="cd03676">
    <property type="entry name" value="NUDIX_Tnr3_like"/>
    <property type="match status" value="1"/>
</dbReference>
<dbReference type="AlphaFoldDB" id="A0A8H4QH23"/>
<gene>
    <name evidence="2" type="ORF">D9613_007025</name>
</gene>
<organism evidence="2 3">
    <name type="scientific">Agrocybe pediades</name>
    <dbReference type="NCBI Taxonomy" id="84607"/>
    <lineage>
        <taxon>Eukaryota</taxon>
        <taxon>Fungi</taxon>
        <taxon>Dikarya</taxon>
        <taxon>Basidiomycota</taxon>
        <taxon>Agaricomycotina</taxon>
        <taxon>Agaricomycetes</taxon>
        <taxon>Agaricomycetidae</taxon>
        <taxon>Agaricales</taxon>
        <taxon>Agaricineae</taxon>
        <taxon>Strophariaceae</taxon>
        <taxon>Agrocybe</taxon>
    </lineage>
</organism>
<protein>
    <recommendedName>
        <fullName evidence="1">Nudix hydrolase domain-containing protein</fullName>
    </recommendedName>
</protein>
<feature type="domain" description="Nudix hydrolase" evidence="1">
    <location>
        <begin position="243"/>
        <end position="389"/>
    </location>
</feature>
<proteinExistence type="predicted"/>
<evidence type="ECO:0000313" key="3">
    <source>
        <dbReference type="Proteomes" id="UP000521872"/>
    </source>
</evidence>
<dbReference type="PANTHER" id="PTHR13622:SF8">
    <property type="entry name" value="THIAMIN PYROPHOSPHOKINASE 1"/>
    <property type="match status" value="1"/>
</dbReference>
<dbReference type="Pfam" id="PF00293">
    <property type="entry name" value="NUDIX"/>
    <property type="match status" value="1"/>
</dbReference>
<dbReference type="PANTHER" id="PTHR13622">
    <property type="entry name" value="THIAMIN PYROPHOSPHOKINASE"/>
    <property type="match status" value="1"/>
</dbReference>